<evidence type="ECO:0000313" key="1">
    <source>
        <dbReference type="EMBL" id="MPN20705.1"/>
    </source>
</evidence>
<name>A0A645G251_9ZZZZ</name>
<comment type="caution">
    <text evidence="1">The sequence shown here is derived from an EMBL/GenBank/DDBJ whole genome shotgun (WGS) entry which is preliminary data.</text>
</comment>
<dbReference type="EMBL" id="VSSQ01068526">
    <property type="protein sequence ID" value="MPN20705.1"/>
    <property type="molecule type" value="Genomic_DNA"/>
</dbReference>
<gene>
    <name evidence="1" type="ORF">SDC9_168084</name>
</gene>
<dbReference type="AlphaFoldDB" id="A0A645G251"/>
<reference evidence="1" key="1">
    <citation type="submission" date="2019-08" db="EMBL/GenBank/DDBJ databases">
        <authorList>
            <person name="Kucharzyk K."/>
            <person name="Murdoch R.W."/>
            <person name="Higgins S."/>
            <person name="Loffler F."/>
        </authorList>
    </citation>
    <scope>NUCLEOTIDE SEQUENCE</scope>
</reference>
<accession>A0A645G251</accession>
<proteinExistence type="predicted"/>
<protein>
    <submittedName>
        <fullName evidence="1">Uncharacterized protein</fullName>
    </submittedName>
</protein>
<organism evidence="1">
    <name type="scientific">bioreactor metagenome</name>
    <dbReference type="NCBI Taxonomy" id="1076179"/>
    <lineage>
        <taxon>unclassified sequences</taxon>
        <taxon>metagenomes</taxon>
        <taxon>ecological metagenomes</taxon>
    </lineage>
</organism>
<sequence>MLFLLQCYVYKDLDIQIFDELYIKIFGIDSLLDGERYYLTGEKGAGKTAMLIYTALKAEQLSKQPIHQVQMTDSVIVCSGSDFIQC</sequence>